<dbReference type="InterPro" id="IPR002939">
    <property type="entry name" value="DnaJ_C"/>
</dbReference>
<protein>
    <submittedName>
        <fullName evidence="4">DnaJ domain-containing protein</fullName>
    </submittedName>
</protein>
<feature type="domain" description="J" evidence="3">
    <location>
        <begin position="3"/>
        <end position="68"/>
    </location>
</feature>
<dbReference type="Gene3D" id="1.10.287.110">
    <property type="entry name" value="DnaJ domain"/>
    <property type="match status" value="1"/>
</dbReference>
<dbReference type="Pfam" id="PF00226">
    <property type="entry name" value="DnaJ"/>
    <property type="match status" value="1"/>
</dbReference>
<dbReference type="PANTHER" id="PTHR44145">
    <property type="entry name" value="DNAJ HOMOLOG SUBFAMILY A MEMBER 3, MITOCHONDRIAL"/>
    <property type="match status" value="1"/>
</dbReference>
<dbReference type="InterPro" id="IPR051938">
    <property type="entry name" value="Apopto_cytoskel_mod"/>
</dbReference>
<organism evidence="4 5">
    <name type="scientific">Hoeflea prorocentri</name>
    <dbReference type="NCBI Taxonomy" id="1922333"/>
    <lineage>
        <taxon>Bacteria</taxon>
        <taxon>Pseudomonadati</taxon>
        <taxon>Pseudomonadota</taxon>
        <taxon>Alphaproteobacteria</taxon>
        <taxon>Hyphomicrobiales</taxon>
        <taxon>Rhizobiaceae</taxon>
        <taxon>Hoeflea</taxon>
    </lineage>
</organism>
<evidence type="ECO:0000313" key="4">
    <source>
        <dbReference type="EMBL" id="MDA5399471.1"/>
    </source>
</evidence>
<dbReference type="Gene3D" id="2.60.260.20">
    <property type="entry name" value="Urease metallochaperone UreE, N-terminal domain"/>
    <property type="match status" value="2"/>
</dbReference>
<dbReference type="PANTHER" id="PTHR44145:SF3">
    <property type="entry name" value="DNAJ HOMOLOG SUBFAMILY A MEMBER 3, MITOCHONDRIAL"/>
    <property type="match status" value="1"/>
</dbReference>
<comment type="caution">
    <text evidence="4">The sequence shown here is derived from an EMBL/GenBank/DDBJ whole genome shotgun (WGS) entry which is preliminary data.</text>
</comment>
<dbReference type="SUPFAM" id="SSF46565">
    <property type="entry name" value="Chaperone J-domain"/>
    <property type="match status" value="1"/>
</dbReference>
<dbReference type="GO" id="GO:0051082">
    <property type="term" value="F:unfolded protein binding"/>
    <property type="evidence" value="ECO:0007669"/>
    <property type="project" value="InterPro"/>
</dbReference>
<proteinExistence type="predicted"/>
<dbReference type="SUPFAM" id="SSF49493">
    <property type="entry name" value="HSP40/DnaJ peptide-binding domain"/>
    <property type="match status" value="2"/>
</dbReference>
<keyword evidence="5" id="KW-1185">Reference proteome</keyword>
<dbReference type="InterPro" id="IPR036869">
    <property type="entry name" value="J_dom_sf"/>
</dbReference>
<evidence type="ECO:0000259" key="3">
    <source>
        <dbReference type="PROSITE" id="PS50076"/>
    </source>
</evidence>
<dbReference type="AlphaFoldDB" id="A0A9X3UJD6"/>
<dbReference type="InterPro" id="IPR008971">
    <property type="entry name" value="HSP40/DnaJ_pept-bd"/>
</dbReference>
<dbReference type="Pfam" id="PF01556">
    <property type="entry name" value="DnaJ_C"/>
    <property type="match status" value="1"/>
</dbReference>
<name>A0A9X3UJD6_9HYPH</name>
<feature type="region of interest" description="Disordered" evidence="2">
    <location>
        <begin position="102"/>
        <end position="125"/>
    </location>
</feature>
<dbReference type="PRINTS" id="PR00625">
    <property type="entry name" value="JDOMAIN"/>
</dbReference>
<dbReference type="EMBL" id="JAPJZI010000001">
    <property type="protein sequence ID" value="MDA5399471.1"/>
    <property type="molecule type" value="Genomic_DNA"/>
</dbReference>
<evidence type="ECO:0000256" key="1">
    <source>
        <dbReference type="ARBA" id="ARBA00023186"/>
    </source>
</evidence>
<dbReference type="GO" id="GO:0006457">
    <property type="term" value="P:protein folding"/>
    <property type="evidence" value="ECO:0007669"/>
    <property type="project" value="InterPro"/>
</dbReference>
<dbReference type="SMART" id="SM00271">
    <property type="entry name" value="DnaJ"/>
    <property type="match status" value="1"/>
</dbReference>
<evidence type="ECO:0000256" key="2">
    <source>
        <dbReference type="SAM" id="MobiDB-lite"/>
    </source>
</evidence>
<gene>
    <name evidence="4" type="ORF">OQ273_12885</name>
</gene>
<feature type="compositionally biased region" description="Basic and acidic residues" evidence="2">
    <location>
        <begin position="112"/>
        <end position="125"/>
    </location>
</feature>
<keyword evidence="1" id="KW-0143">Chaperone</keyword>
<dbReference type="InterPro" id="IPR001623">
    <property type="entry name" value="DnaJ_domain"/>
</dbReference>
<reference evidence="4" key="1">
    <citation type="submission" date="2022-11" db="EMBL/GenBank/DDBJ databases">
        <title>Draft genome sequence of Hoeflea poritis E7-10 and Hoeflea prorocentri PM5-8, separated from scleractinian coral Porites lutea and marine dinoflagellate.</title>
        <authorList>
            <person name="Zhang G."/>
            <person name="Wei Q."/>
            <person name="Cai L."/>
        </authorList>
    </citation>
    <scope>NUCLEOTIDE SEQUENCE</scope>
    <source>
        <strain evidence="4">PM5-8</strain>
    </source>
</reference>
<dbReference type="CDD" id="cd10747">
    <property type="entry name" value="DnaJ_C"/>
    <property type="match status" value="1"/>
</dbReference>
<accession>A0A9X3UJD6</accession>
<evidence type="ECO:0000313" key="5">
    <source>
        <dbReference type="Proteomes" id="UP001151234"/>
    </source>
</evidence>
<sequence>MRNPYMVLGVPRSATGEEIKAAFRRKAKASHPDRNHDNPDAAARFNAINSAYEIIGNSEKRRLFDNGHIDAQGRPLTRKSVFSGFTGMNSWAGFNFKRAKPQGFEETGSTTTEEKPETREQESHEEIMERIFGESFVRSKAEDAPGLDEHPEPDKADLDLHAEIEVSLEEVLSASCQDAELPDGRIVKVNVPAAVEDGRVLRLHGKGVQASDGQCGDAVITIRYKAHKYLRTDGADLITDLAVPLKGGILGAKLPVDGLDGRFLVKVPSWSGSDRVLRVRGKGLPNGGKGRGDLYVHVRLMLPDAKDDDLTAFAKSSL</sequence>
<dbReference type="PROSITE" id="PS50076">
    <property type="entry name" value="DNAJ_2"/>
    <property type="match status" value="1"/>
</dbReference>
<dbReference type="Proteomes" id="UP001151234">
    <property type="component" value="Unassembled WGS sequence"/>
</dbReference>
<dbReference type="CDD" id="cd06257">
    <property type="entry name" value="DnaJ"/>
    <property type="match status" value="1"/>
</dbReference>
<dbReference type="RefSeq" id="WP_267990906.1">
    <property type="nucleotide sequence ID" value="NZ_JAPJZI010000001.1"/>
</dbReference>